<dbReference type="PATRIC" id="fig|1212489.4.peg.2833"/>
<sequence>MRFPSQEDREQYRRGGEAGRRAAKFGRQKSKDFNNKPIPYQEGYDEVYARVKATMSQAEIETNREQDNRSKKVSVQQIKRRKTNHFDQSPIFTPNREQNSLMGSWDIKTSIPQSSVLQTQGNPVGFFEGEYFFEQNNLELNSENNPEEEKDLLEILEGENYLDQTDLNTLSGNPLKEEEELIEILKQLPPPNKSGEKVPNLTSFEKTKTAIHSHRGFYEPIHSTLLEHGLFSPSTAKNSSDNKKEMDNGSEISFY</sequence>
<dbReference type="EMBL" id="LNXY01000031">
    <property type="protein sequence ID" value="KTC84526.1"/>
    <property type="molecule type" value="Genomic_DNA"/>
</dbReference>
<evidence type="ECO:0000313" key="3">
    <source>
        <dbReference type="Proteomes" id="UP000054736"/>
    </source>
</evidence>
<evidence type="ECO:0000313" key="2">
    <source>
        <dbReference type="EMBL" id="KTC84526.1"/>
    </source>
</evidence>
<feature type="region of interest" description="Disordered" evidence="1">
    <location>
        <begin position="59"/>
        <end position="80"/>
    </location>
</feature>
<dbReference type="Proteomes" id="UP000054736">
    <property type="component" value="Unassembled WGS sequence"/>
</dbReference>
<reference evidence="2 3" key="1">
    <citation type="submission" date="2015-11" db="EMBL/GenBank/DDBJ databases">
        <title>Genomic analysis of 38 Legionella species identifies large and diverse effector repertoires.</title>
        <authorList>
            <person name="Burstein D."/>
            <person name="Amaro F."/>
            <person name="Zusman T."/>
            <person name="Lifshitz Z."/>
            <person name="Cohen O."/>
            <person name="Gilbert J.A."/>
            <person name="Pupko T."/>
            <person name="Shuman H.A."/>
            <person name="Segal G."/>
        </authorList>
    </citation>
    <scope>NUCLEOTIDE SEQUENCE [LARGE SCALE GENOMIC DNA]</scope>
    <source>
        <strain evidence="2 3">ATCC 700990</strain>
    </source>
</reference>
<proteinExistence type="predicted"/>
<dbReference type="AlphaFoldDB" id="A0A0W0SMI6"/>
<feature type="region of interest" description="Disordered" evidence="1">
    <location>
        <begin position="231"/>
        <end position="255"/>
    </location>
</feature>
<feature type="region of interest" description="Disordered" evidence="1">
    <location>
        <begin position="1"/>
        <end position="39"/>
    </location>
</feature>
<dbReference type="RefSeq" id="WP_131764470.1">
    <property type="nucleotide sequence ID" value="NZ_CAAAIU010000041.1"/>
</dbReference>
<protein>
    <submittedName>
        <fullName evidence="2">Uncharacterized protein</fullName>
    </submittedName>
</protein>
<feature type="compositionally biased region" description="Basic and acidic residues" evidence="1">
    <location>
        <begin position="1"/>
        <end position="20"/>
    </location>
</feature>
<organism evidence="2 3">
    <name type="scientific">Legionella drozanskii LLAP-1</name>
    <dbReference type="NCBI Taxonomy" id="1212489"/>
    <lineage>
        <taxon>Bacteria</taxon>
        <taxon>Pseudomonadati</taxon>
        <taxon>Pseudomonadota</taxon>
        <taxon>Gammaproteobacteria</taxon>
        <taxon>Legionellales</taxon>
        <taxon>Legionellaceae</taxon>
        <taxon>Legionella</taxon>
    </lineage>
</organism>
<keyword evidence="3" id="KW-1185">Reference proteome</keyword>
<accession>A0A0W0SMI6</accession>
<evidence type="ECO:0000256" key="1">
    <source>
        <dbReference type="SAM" id="MobiDB-lite"/>
    </source>
</evidence>
<gene>
    <name evidence="2" type="ORF">Ldro_2690</name>
</gene>
<dbReference type="OrthoDB" id="9983459at2"/>
<comment type="caution">
    <text evidence="2">The sequence shown here is derived from an EMBL/GenBank/DDBJ whole genome shotgun (WGS) entry which is preliminary data.</text>
</comment>
<name>A0A0W0SMI6_9GAMM</name>
<feature type="compositionally biased region" description="Basic and acidic residues" evidence="1">
    <location>
        <begin position="61"/>
        <end position="70"/>
    </location>
</feature>